<name>A0A3B1CJ94_9ZZZZ</name>
<reference evidence="1" key="1">
    <citation type="submission" date="2018-06" db="EMBL/GenBank/DDBJ databases">
        <authorList>
            <person name="Zhirakovskaya E."/>
        </authorList>
    </citation>
    <scope>NUCLEOTIDE SEQUENCE</scope>
</reference>
<dbReference type="InterPro" id="IPR036597">
    <property type="entry name" value="Fido-like_dom_sf"/>
</dbReference>
<sequence>MSKYTQDKNYIYYENSNIPINKLNIRDILILEEKEQELLLKGYQYFHENLSENTSFDEQYFLLLHKITFEELYNFAGKYRTVNIS</sequence>
<evidence type="ECO:0000313" key="1">
    <source>
        <dbReference type="EMBL" id="VAX24078.1"/>
    </source>
</evidence>
<gene>
    <name evidence="1" type="ORF">MNBD_IGNAVI01-121</name>
</gene>
<proteinExistence type="predicted"/>
<protein>
    <submittedName>
        <fullName evidence="1">Uncharacterized protein</fullName>
    </submittedName>
</protein>
<dbReference type="EMBL" id="UOGD01000265">
    <property type="protein sequence ID" value="VAX24078.1"/>
    <property type="molecule type" value="Genomic_DNA"/>
</dbReference>
<accession>A0A3B1CJ94</accession>
<dbReference type="AlphaFoldDB" id="A0A3B1CJ94"/>
<dbReference type="SUPFAM" id="SSF140931">
    <property type="entry name" value="Fic-like"/>
    <property type="match status" value="1"/>
</dbReference>
<dbReference type="Gene3D" id="1.10.3290.10">
    <property type="entry name" value="Fido-like domain"/>
    <property type="match status" value="1"/>
</dbReference>
<organism evidence="1">
    <name type="scientific">hydrothermal vent metagenome</name>
    <dbReference type="NCBI Taxonomy" id="652676"/>
    <lineage>
        <taxon>unclassified sequences</taxon>
        <taxon>metagenomes</taxon>
        <taxon>ecological metagenomes</taxon>
    </lineage>
</organism>